<evidence type="ECO:0000313" key="9">
    <source>
        <dbReference type="Proteomes" id="UP000001064"/>
    </source>
</evidence>
<evidence type="ECO:0000256" key="4">
    <source>
        <dbReference type="ARBA" id="ARBA00022989"/>
    </source>
</evidence>
<gene>
    <name evidence="8" type="ORF">DICPUDRAFT_52171</name>
</gene>
<dbReference type="RefSeq" id="XP_003283301.1">
    <property type="nucleotide sequence ID" value="XM_003283253.1"/>
</dbReference>
<evidence type="ECO:0000256" key="5">
    <source>
        <dbReference type="ARBA" id="ARBA00023136"/>
    </source>
</evidence>
<dbReference type="PANTHER" id="PTHR13906:SF4">
    <property type="entry name" value="LYSOPHOSPHOLIPID ACYLTRANSFERASE 6"/>
    <property type="match status" value="1"/>
</dbReference>
<comment type="subcellular location">
    <subcellularLocation>
        <location evidence="1">Membrane</location>
        <topology evidence="1">Multi-pass membrane protein</topology>
    </subcellularLocation>
</comment>
<dbReference type="InterPro" id="IPR004299">
    <property type="entry name" value="MBOAT_fam"/>
</dbReference>
<sequence length="470" mass="54308">MSDLDAYLGSFGFPADQIKTVICLLASYPFAYLLRKLPNANLKHMLNIFLGIAYCTWSLGQWSWVHSFISSLISYGLLMVLPRRYSQLVVFAFCLGYLSVSHIYRIWTDYMGWTLDFTGPQMILTLKLTSFAWNLSDGSKPDNELSSDQKRRSIKKLPNLLEFFGFVYFFPTFLAGPTIEITDYLDYTSGKMFKDEKLKGKIPNSFLPSMKTLGYGLFVFPFVILSGYFPVLDLADPSFGFEPLYLRIIKIHIHVALTRFRYYFGWYMSEGSAVLSGIGFNGYTKEGKIRWDRITNVYPLTVEFASNIRDISNCWNIGTSDWLKRYVYLRLTPPGSKPTFFATLATYAVSAFWHGFYPGYYIFFAASTFLTEVAKDMRRKIRPYFVKGADEKPIQPQKKIYDILGTCLCEWFLSFFGASFLFLNSERSIQLWRSFSYAPIILLLSTFVLLRFVIPTPRSNKPKVIEKKQN</sequence>
<dbReference type="Pfam" id="PF03062">
    <property type="entry name" value="MBOAT"/>
    <property type="match status" value="1"/>
</dbReference>
<dbReference type="GO" id="GO:0016746">
    <property type="term" value="F:acyltransferase activity"/>
    <property type="evidence" value="ECO:0000318"/>
    <property type="project" value="GO_Central"/>
</dbReference>
<dbReference type="eggNOG" id="KOG2704">
    <property type="taxonomic scope" value="Eukaryota"/>
</dbReference>
<feature type="transmembrane region" description="Helical" evidence="7">
    <location>
        <begin position="46"/>
        <end position="65"/>
    </location>
</feature>
<dbReference type="GeneID" id="10509244"/>
<evidence type="ECO:0000256" key="2">
    <source>
        <dbReference type="ARBA" id="ARBA00022679"/>
    </source>
</evidence>
<reference evidence="9" key="1">
    <citation type="journal article" date="2011" name="Genome Biol.">
        <title>Comparative genomics of the social amoebae Dictyostelium discoideum and Dictyostelium purpureum.</title>
        <authorList>
            <consortium name="US DOE Joint Genome Institute (JGI-PGF)"/>
            <person name="Sucgang R."/>
            <person name="Kuo A."/>
            <person name="Tian X."/>
            <person name="Salerno W."/>
            <person name="Parikh A."/>
            <person name="Feasley C.L."/>
            <person name="Dalin E."/>
            <person name="Tu H."/>
            <person name="Huang E."/>
            <person name="Barry K."/>
            <person name="Lindquist E."/>
            <person name="Shapiro H."/>
            <person name="Bruce D."/>
            <person name="Schmutz J."/>
            <person name="Salamov A."/>
            <person name="Fey P."/>
            <person name="Gaudet P."/>
            <person name="Anjard C."/>
            <person name="Babu M.M."/>
            <person name="Basu S."/>
            <person name="Bushmanova Y."/>
            <person name="van der Wel H."/>
            <person name="Katoh-Kurasawa M."/>
            <person name="Dinh C."/>
            <person name="Coutinho P.M."/>
            <person name="Saito T."/>
            <person name="Elias M."/>
            <person name="Schaap P."/>
            <person name="Kay R.R."/>
            <person name="Henrissat B."/>
            <person name="Eichinger L."/>
            <person name="Rivero F."/>
            <person name="Putnam N.H."/>
            <person name="West C.M."/>
            <person name="Loomis W.F."/>
            <person name="Chisholm R.L."/>
            <person name="Shaulsky G."/>
            <person name="Strassmann J.E."/>
            <person name="Queller D.C."/>
            <person name="Kuspa A."/>
            <person name="Grigoriev I.V."/>
        </authorList>
    </citation>
    <scope>NUCLEOTIDE SEQUENCE [LARGE SCALE GENOMIC DNA]</scope>
    <source>
        <strain evidence="9">QSDP1</strain>
    </source>
</reference>
<evidence type="ECO:0000256" key="1">
    <source>
        <dbReference type="ARBA" id="ARBA00004141"/>
    </source>
</evidence>
<proteinExistence type="predicted"/>
<dbReference type="Proteomes" id="UP000001064">
    <property type="component" value="Unassembled WGS sequence"/>
</dbReference>
<dbReference type="STRING" id="5786.F0Z7B5"/>
<dbReference type="OMA" id="WHGTRPG"/>
<dbReference type="FunCoup" id="F0Z7B5">
    <property type="interactions" value="268"/>
</dbReference>
<dbReference type="AlphaFoldDB" id="F0Z7B5"/>
<evidence type="ECO:0000313" key="8">
    <source>
        <dbReference type="EMBL" id="EGC40111.1"/>
    </source>
</evidence>
<feature type="transmembrane region" description="Helical" evidence="7">
    <location>
        <begin position="400"/>
        <end position="423"/>
    </location>
</feature>
<dbReference type="KEGG" id="dpp:DICPUDRAFT_52171"/>
<dbReference type="EMBL" id="GL870946">
    <property type="protein sequence ID" value="EGC40111.1"/>
    <property type="molecule type" value="Genomic_DNA"/>
</dbReference>
<feature type="transmembrane region" description="Helical" evidence="7">
    <location>
        <begin position="17"/>
        <end position="34"/>
    </location>
</feature>
<feature type="transmembrane region" description="Helical" evidence="7">
    <location>
        <begin position="160"/>
        <end position="179"/>
    </location>
</feature>
<dbReference type="PANTHER" id="PTHR13906">
    <property type="entry name" value="PORCUPINE"/>
    <property type="match status" value="1"/>
</dbReference>
<keyword evidence="4 7" id="KW-1133">Transmembrane helix</keyword>
<feature type="transmembrane region" description="Helical" evidence="7">
    <location>
        <begin position="85"/>
        <end position="104"/>
    </location>
</feature>
<protein>
    <recommendedName>
        <fullName evidence="10">Membrane bound O-acyl transferase family protein</fullName>
    </recommendedName>
</protein>
<keyword evidence="2" id="KW-0808">Transferase</keyword>
<dbReference type="VEuPathDB" id="AmoebaDB:DICPUDRAFT_52171"/>
<keyword evidence="5 7" id="KW-0472">Membrane</keyword>
<dbReference type="InParanoid" id="F0Z7B5"/>
<feature type="transmembrane region" description="Helical" evidence="7">
    <location>
        <begin position="213"/>
        <end position="232"/>
    </location>
</feature>
<organism evidence="8 9">
    <name type="scientific">Dictyostelium purpureum</name>
    <name type="common">Slime mold</name>
    <dbReference type="NCBI Taxonomy" id="5786"/>
    <lineage>
        <taxon>Eukaryota</taxon>
        <taxon>Amoebozoa</taxon>
        <taxon>Evosea</taxon>
        <taxon>Eumycetozoa</taxon>
        <taxon>Dictyostelia</taxon>
        <taxon>Dictyosteliales</taxon>
        <taxon>Dictyosteliaceae</taxon>
        <taxon>Dictyostelium</taxon>
    </lineage>
</organism>
<keyword evidence="6" id="KW-0012">Acyltransferase</keyword>
<evidence type="ECO:0000256" key="6">
    <source>
        <dbReference type="ARBA" id="ARBA00023315"/>
    </source>
</evidence>
<dbReference type="GO" id="GO:0030258">
    <property type="term" value="P:lipid modification"/>
    <property type="evidence" value="ECO:0000318"/>
    <property type="project" value="GO_Central"/>
</dbReference>
<feature type="transmembrane region" description="Helical" evidence="7">
    <location>
        <begin position="435"/>
        <end position="454"/>
    </location>
</feature>
<keyword evidence="3 7" id="KW-0812">Transmembrane</keyword>
<evidence type="ECO:0000256" key="7">
    <source>
        <dbReference type="SAM" id="Phobius"/>
    </source>
</evidence>
<dbReference type="OrthoDB" id="286734at2759"/>
<name>F0Z7B5_DICPU</name>
<feature type="transmembrane region" description="Helical" evidence="7">
    <location>
        <begin position="356"/>
        <end position="374"/>
    </location>
</feature>
<keyword evidence="9" id="KW-1185">Reference proteome</keyword>
<evidence type="ECO:0008006" key="10">
    <source>
        <dbReference type="Google" id="ProtNLM"/>
    </source>
</evidence>
<evidence type="ECO:0000256" key="3">
    <source>
        <dbReference type="ARBA" id="ARBA00022692"/>
    </source>
</evidence>
<accession>F0Z7B5</accession>
<dbReference type="GO" id="GO:0016020">
    <property type="term" value="C:membrane"/>
    <property type="evidence" value="ECO:0000318"/>
    <property type="project" value="GO_Central"/>
</dbReference>
<dbReference type="InterPro" id="IPR049941">
    <property type="entry name" value="LPLAT_7/PORCN-like"/>
</dbReference>